<proteinExistence type="predicted"/>
<dbReference type="Pfam" id="PF00440">
    <property type="entry name" value="TetR_N"/>
    <property type="match status" value="1"/>
</dbReference>
<keyword evidence="7" id="KW-1185">Reference proteome</keyword>
<dbReference type="EMBL" id="JABBNB010000020">
    <property type="protein sequence ID" value="NMO03176.1"/>
    <property type="molecule type" value="Genomic_DNA"/>
</dbReference>
<feature type="domain" description="HTH tetR-type" evidence="5">
    <location>
        <begin position="7"/>
        <end position="67"/>
    </location>
</feature>
<dbReference type="PANTHER" id="PTHR30055:SF234">
    <property type="entry name" value="HTH-TYPE TRANSCRIPTIONAL REGULATOR BETI"/>
    <property type="match status" value="1"/>
</dbReference>
<dbReference type="SUPFAM" id="SSF48498">
    <property type="entry name" value="Tetracyclin repressor-like, C-terminal domain"/>
    <property type="match status" value="1"/>
</dbReference>
<sequence>MARIPAAERSADLVAAAVRVIAARGVDGATTRRIAEDANAPLATLHYCFATKELLFAAVFQHVVTEYRDVLARNNISEGLAATARELLRSLLDWYITKPDFAKAALELISWAQRQVDEQAKDVYDEVTQTLQSILADAADGDPTIPPGLIDDLAYVIGAMSDGFAISWAVFGDVAEARKQADILLGVLDAWIAARTRDTVGVTPPPSQPMPHAPKPVAASLVSWVKVS</sequence>
<name>A0A848KX15_9ACTN</name>
<dbReference type="Gene3D" id="1.10.357.10">
    <property type="entry name" value="Tetracycline Repressor, domain 2"/>
    <property type="match status" value="1"/>
</dbReference>
<dbReference type="InterPro" id="IPR036271">
    <property type="entry name" value="Tet_transcr_reg_TetR-rel_C_sf"/>
</dbReference>
<keyword evidence="2 4" id="KW-0238">DNA-binding</keyword>
<evidence type="ECO:0000313" key="7">
    <source>
        <dbReference type="Proteomes" id="UP000550729"/>
    </source>
</evidence>
<dbReference type="InterPro" id="IPR001647">
    <property type="entry name" value="HTH_TetR"/>
</dbReference>
<dbReference type="PROSITE" id="PS50977">
    <property type="entry name" value="HTH_TETR_2"/>
    <property type="match status" value="1"/>
</dbReference>
<evidence type="ECO:0000256" key="1">
    <source>
        <dbReference type="ARBA" id="ARBA00023015"/>
    </source>
</evidence>
<dbReference type="RefSeq" id="WP_170195671.1">
    <property type="nucleotide sequence ID" value="NZ_JABBNB010000020.1"/>
</dbReference>
<accession>A0A848KX15</accession>
<feature type="DNA-binding region" description="H-T-H motif" evidence="4">
    <location>
        <begin position="30"/>
        <end position="49"/>
    </location>
</feature>
<evidence type="ECO:0000256" key="3">
    <source>
        <dbReference type="ARBA" id="ARBA00023163"/>
    </source>
</evidence>
<dbReference type="PANTHER" id="PTHR30055">
    <property type="entry name" value="HTH-TYPE TRANSCRIPTIONAL REGULATOR RUTR"/>
    <property type="match status" value="1"/>
</dbReference>
<keyword evidence="1" id="KW-0805">Transcription regulation</keyword>
<evidence type="ECO:0000256" key="4">
    <source>
        <dbReference type="PROSITE-ProRule" id="PRU00335"/>
    </source>
</evidence>
<dbReference type="GO" id="GO:0003700">
    <property type="term" value="F:DNA-binding transcription factor activity"/>
    <property type="evidence" value="ECO:0007669"/>
    <property type="project" value="TreeGrafter"/>
</dbReference>
<dbReference type="SUPFAM" id="SSF46689">
    <property type="entry name" value="Homeodomain-like"/>
    <property type="match status" value="1"/>
</dbReference>
<evidence type="ECO:0000256" key="2">
    <source>
        <dbReference type="ARBA" id="ARBA00023125"/>
    </source>
</evidence>
<comment type="caution">
    <text evidence="6">The sequence shown here is derived from an EMBL/GenBank/DDBJ whole genome shotgun (WGS) entry which is preliminary data.</text>
</comment>
<evidence type="ECO:0000313" key="6">
    <source>
        <dbReference type="EMBL" id="NMO03176.1"/>
    </source>
</evidence>
<gene>
    <name evidence="6" type="ORF">HH308_18340</name>
</gene>
<protein>
    <submittedName>
        <fullName evidence="6">TetR/AcrR family transcriptional regulator</fullName>
    </submittedName>
</protein>
<dbReference type="InterPro" id="IPR009057">
    <property type="entry name" value="Homeodomain-like_sf"/>
</dbReference>
<dbReference type="InterPro" id="IPR050109">
    <property type="entry name" value="HTH-type_TetR-like_transc_reg"/>
</dbReference>
<keyword evidence="3" id="KW-0804">Transcription</keyword>
<reference evidence="6 7" key="1">
    <citation type="submission" date="2020-04" db="EMBL/GenBank/DDBJ databases">
        <title>Gordonia sp. nov. TBRC 11910.</title>
        <authorList>
            <person name="Suriyachadkun C."/>
        </authorList>
    </citation>
    <scope>NUCLEOTIDE SEQUENCE [LARGE SCALE GENOMIC DNA]</scope>
    <source>
        <strain evidence="6 7">TBRC 11910</strain>
    </source>
</reference>
<evidence type="ECO:0000259" key="5">
    <source>
        <dbReference type="PROSITE" id="PS50977"/>
    </source>
</evidence>
<dbReference type="Proteomes" id="UP000550729">
    <property type="component" value="Unassembled WGS sequence"/>
</dbReference>
<dbReference type="GO" id="GO:0000976">
    <property type="term" value="F:transcription cis-regulatory region binding"/>
    <property type="evidence" value="ECO:0007669"/>
    <property type="project" value="TreeGrafter"/>
</dbReference>
<organism evidence="6 7">
    <name type="scientific">Gordonia asplenii</name>
    <dbReference type="NCBI Taxonomy" id="2725283"/>
    <lineage>
        <taxon>Bacteria</taxon>
        <taxon>Bacillati</taxon>
        <taxon>Actinomycetota</taxon>
        <taxon>Actinomycetes</taxon>
        <taxon>Mycobacteriales</taxon>
        <taxon>Gordoniaceae</taxon>
        <taxon>Gordonia</taxon>
    </lineage>
</organism>
<dbReference type="AlphaFoldDB" id="A0A848KX15"/>